<keyword evidence="7" id="KW-0418">Kinase</keyword>
<dbReference type="InterPro" id="IPR002478">
    <property type="entry name" value="PUA"/>
</dbReference>
<evidence type="ECO:0000256" key="4">
    <source>
        <dbReference type="ARBA" id="ARBA00022650"/>
    </source>
</evidence>
<keyword evidence="6" id="KW-0547">Nucleotide-binding</keyword>
<dbReference type="GO" id="GO:0003723">
    <property type="term" value="F:RNA binding"/>
    <property type="evidence" value="ECO:0007669"/>
    <property type="project" value="InterPro"/>
</dbReference>
<evidence type="ECO:0000256" key="10">
    <source>
        <dbReference type="SAM" id="MobiDB-lite"/>
    </source>
</evidence>
<dbReference type="GO" id="GO:0005524">
    <property type="term" value="F:ATP binding"/>
    <property type="evidence" value="ECO:0007669"/>
    <property type="project" value="UniProtKB-KW"/>
</dbReference>
<keyword evidence="4" id="KW-0641">Proline biosynthesis</keyword>
<dbReference type="NCBIfam" id="TIGR01027">
    <property type="entry name" value="proB"/>
    <property type="match status" value="1"/>
</dbReference>
<dbReference type="InterPro" id="IPR036974">
    <property type="entry name" value="PUA_sf"/>
</dbReference>
<dbReference type="SMART" id="SM00359">
    <property type="entry name" value="PUA"/>
    <property type="match status" value="1"/>
</dbReference>
<dbReference type="SUPFAM" id="SSF88697">
    <property type="entry name" value="PUA domain-like"/>
    <property type="match status" value="1"/>
</dbReference>
<dbReference type="PRINTS" id="PR00474">
    <property type="entry name" value="GLU5KINASE"/>
</dbReference>
<dbReference type="InterPro" id="IPR036393">
    <property type="entry name" value="AceGlu_kinase-like_sf"/>
</dbReference>
<keyword evidence="2" id="KW-0963">Cytoplasm</keyword>
<evidence type="ECO:0000313" key="13">
    <source>
        <dbReference type="Proteomes" id="UP000215453"/>
    </source>
</evidence>
<dbReference type="Gene3D" id="3.40.1160.10">
    <property type="entry name" value="Acetylglutamate kinase-like"/>
    <property type="match status" value="2"/>
</dbReference>
<dbReference type="InterPro" id="IPR041739">
    <property type="entry name" value="G5K_ProB"/>
</dbReference>
<dbReference type="PROSITE" id="PS00902">
    <property type="entry name" value="GLUTAMATE_5_KINASE"/>
    <property type="match status" value="1"/>
</dbReference>
<reference evidence="12 13" key="1">
    <citation type="submission" date="2016-10" db="EMBL/GenBank/DDBJ databases">
        <authorList>
            <person name="Varghese N."/>
        </authorList>
    </citation>
    <scope>NUCLEOTIDE SEQUENCE [LARGE SCALE GENOMIC DNA]</scope>
</reference>
<dbReference type="PANTHER" id="PTHR43654">
    <property type="entry name" value="GLUTAMATE 5-KINASE"/>
    <property type="match status" value="1"/>
</dbReference>
<evidence type="ECO:0000259" key="11">
    <source>
        <dbReference type="SMART" id="SM00359"/>
    </source>
</evidence>
<dbReference type="FunFam" id="3.40.1160.10:FF:000020">
    <property type="entry name" value="Glutamate 5-kinase"/>
    <property type="match status" value="1"/>
</dbReference>
<evidence type="ECO:0000256" key="3">
    <source>
        <dbReference type="ARBA" id="ARBA00022605"/>
    </source>
</evidence>
<sequence>MDDHGETSSATTPNPTAPPTPFRLEQAEDRGHNRVPVRMKKHLTIVIKLGTSSIVDEKTHEPLLSILSTIVETAVSLRHDGHRVVICSSGAIGMALRQMNLPRRPKHLPQVQALAAIGQCKLMSMWDQLFQHMRQPVAQILLTRNDIADRTQYLNAQNTFVELLNMGVIPIVNENDTLSVQEIKFGDNDTLSAITAGMVQADYLFLMTDVDCLYDKNPRTHPDALPIEVVSDIADLAADTSSAGSSLGTGGMSTKIVAARLATAAGVTTVITRSSQPGNISAIVRYVEAQKSTACLANSDELPPRAIDPHLQKFAIEHPVNGDHHPPQILPPDLEPPPLHTRFLPDLFPIRDRYFWLLHGLAPHGTVYIDSGAHTALCSKAGLLPVGVVAVEGSFHQHECVSLKVLPSRDSKLEDGEEVGKAIVNYSSGEIGRIKGRRSKEIEERLGYADSEYVAWRDCVALYARLGSRPGSPLNGHGSVNGSRNGAGSANGDAADDGEGIRAELGRRSTSAMFCTSLRRRPSTTSLIPTLTSTTPPSLRESNLSTHDLSLPLSTTPPRVLRLLLLTPSSTTPGNLETTMRRIEHLTHLTGGVDVAAIFDLNPMVPATKTAAPAKRDVVQGFVSAATLPLPPPSNINTAADGFQAYITLQSTLLTHAAVVTIPLLPLAEVDKLSDLLRECQARFSRPEKVVVPGRAEATARDLLREIILTPTPQNRGFKDGGMETDVAALMGDVFGDLKGVVGWCVRPEPEEASGGYGDVEMNDGNGGDEEAGVVLRGILSEEQIEEVKGWWREEWIAE</sequence>
<dbReference type="InterPro" id="IPR001048">
    <property type="entry name" value="Asp/Glu/Uridylate_kinase"/>
</dbReference>
<evidence type="ECO:0000256" key="7">
    <source>
        <dbReference type="ARBA" id="ARBA00022777"/>
    </source>
</evidence>
<dbReference type="CDD" id="cd04242">
    <property type="entry name" value="AAK_G5K_ProB"/>
    <property type="match status" value="1"/>
</dbReference>
<evidence type="ECO:0000256" key="6">
    <source>
        <dbReference type="ARBA" id="ARBA00022741"/>
    </source>
</evidence>
<gene>
    <name evidence="12" type="ORF">ZT1A5_G6249</name>
</gene>
<evidence type="ECO:0000256" key="9">
    <source>
        <dbReference type="ARBA" id="ARBA00061601"/>
    </source>
</evidence>
<accession>A0A1Y6LJY8</accession>
<organism evidence="12 13">
    <name type="scientific">Zymoseptoria tritici ST99CH_1A5</name>
    <dbReference type="NCBI Taxonomy" id="1276529"/>
    <lineage>
        <taxon>Eukaryota</taxon>
        <taxon>Fungi</taxon>
        <taxon>Dikarya</taxon>
        <taxon>Ascomycota</taxon>
        <taxon>Pezizomycotina</taxon>
        <taxon>Dothideomycetes</taxon>
        <taxon>Dothideomycetidae</taxon>
        <taxon>Mycosphaerellales</taxon>
        <taxon>Mycosphaerellaceae</taxon>
        <taxon>Zymoseptoria</taxon>
    </lineage>
</organism>
<dbReference type="GO" id="GO:0004349">
    <property type="term" value="F:glutamate 5-kinase activity"/>
    <property type="evidence" value="ECO:0007669"/>
    <property type="project" value="InterPro"/>
</dbReference>
<comment type="similarity">
    <text evidence="9">Belongs to the glutamate 5-kinase family.</text>
</comment>
<evidence type="ECO:0000256" key="2">
    <source>
        <dbReference type="ARBA" id="ARBA00022490"/>
    </source>
</evidence>
<dbReference type="Pfam" id="PF01472">
    <property type="entry name" value="PUA"/>
    <property type="match status" value="1"/>
</dbReference>
<dbReference type="AlphaFoldDB" id="A0A1Y6LJY8"/>
<dbReference type="Gene3D" id="2.30.130.10">
    <property type="entry name" value="PUA domain"/>
    <property type="match status" value="1"/>
</dbReference>
<dbReference type="GO" id="GO:0005829">
    <property type="term" value="C:cytosol"/>
    <property type="evidence" value="ECO:0007669"/>
    <property type="project" value="TreeGrafter"/>
</dbReference>
<dbReference type="InterPro" id="IPR005715">
    <property type="entry name" value="Glu_5kinase/COase_Synthase"/>
</dbReference>
<evidence type="ECO:0000256" key="1">
    <source>
        <dbReference type="ARBA" id="ARBA00004496"/>
    </source>
</evidence>
<dbReference type="HAMAP" id="MF_00456">
    <property type="entry name" value="ProB"/>
    <property type="match status" value="1"/>
</dbReference>
<evidence type="ECO:0000256" key="5">
    <source>
        <dbReference type="ARBA" id="ARBA00022679"/>
    </source>
</evidence>
<dbReference type="FunFam" id="2.30.130.10:FF:000008">
    <property type="entry name" value="Glutamate 5-kinase"/>
    <property type="match status" value="1"/>
</dbReference>
<dbReference type="SUPFAM" id="SSF53633">
    <property type="entry name" value="Carbamate kinase-like"/>
    <property type="match status" value="1"/>
</dbReference>
<name>A0A1Y6LJY8_ZYMTR</name>
<dbReference type="Pfam" id="PF00696">
    <property type="entry name" value="AA_kinase"/>
    <property type="match status" value="1"/>
</dbReference>
<feature type="compositionally biased region" description="Low complexity" evidence="10">
    <location>
        <begin position="478"/>
        <end position="493"/>
    </location>
</feature>
<dbReference type="PANTHER" id="PTHR43654:SF3">
    <property type="entry name" value="GLUTAMATE 5-KINASE"/>
    <property type="match status" value="1"/>
</dbReference>
<feature type="region of interest" description="Disordered" evidence="10">
    <location>
        <begin position="1"/>
        <end position="24"/>
    </location>
</feature>
<evidence type="ECO:0000313" key="12">
    <source>
        <dbReference type="EMBL" id="SMY24807.1"/>
    </source>
</evidence>
<keyword evidence="3" id="KW-0028">Amino-acid biosynthesis</keyword>
<dbReference type="InterPro" id="IPR019797">
    <property type="entry name" value="Glutamate_5-kinase_CS"/>
</dbReference>
<evidence type="ECO:0000256" key="8">
    <source>
        <dbReference type="ARBA" id="ARBA00022840"/>
    </source>
</evidence>
<feature type="domain" description="PUA" evidence="11">
    <location>
        <begin position="365"/>
        <end position="455"/>
    </location>
</feature>
<feature type="region of interest" description="Disordered" evidence="10">
    <location>
        <begin position="471"/>
        <end position="498"/>
    </location>
</feature>
<dbReference type="Proteomes" id="UP000215453">
    <property type="component" value="Chromosome 5"/>
</dbReference>
<dbReference type="CDD" id="cd21157">
    <property type="entry name" value="PUA_G5K"/>
    <property type="match status" value="1"/>
</dbReference>
<keyword evidence="8" id="KW-0067">ATP-binding</keyword>
<dbReference type="GO" id="GO:1901607">
    <property type="term" value="P:alpha-amino acid biosynthetic process"/>
    <property type="evidence" value="ECO:0007669"/>
    <property type="project" value="UniProtKB-ARBA"/>
</dbReference>
<dbReference type="InterPro" id="IPR001057">
    <property type="entry name" value="Glu/AcGlu_kinase"/>
</dbReference>
<comment type="subcellular location">
    <subcellularLocation>
        <location evidence="1">Cytoplasm</location>
    </subcellularLocation>
</comment>
<keyword evidence="5" id="KW-0808">Transferase</keyword>
<dbReference type="EMBL" id="LT882680">
    <property type="protein sequence ID" value="SMY24807.1"/>
    <property type="molecule type" value="Genomic_DNA"/>
</dbReference>
<proteinExistence type="inferred from homology"/>
<dbReference type="PROSITE" id="PS50890">
    <property type="entry name" value="PUA"/>
    <property type="match status" value="1"/>
</dbReference>
<dbReference type="InterPro" id="IPR015947">
    <property type="entry name" value="PUA-like_sf"/>
</dbReference>
<feature type="region of interest" description="Disordered" evidence="10">
    <location>
        <begin position="526"/>
        <end position="551"/>
    </location>
</feature>
<protein>
    <recommendedName>
        <fullName evidence="11">PUA domain-containing protein</fullName>
    </recommendedName>
</protein>